<protein>
    <recommendedName>
        <fullName evidence="6">Glycosyl transferase family 1 domain-containing protein</fullName>
    </recommendedName>
</protein>
<evidence type="ECO:0000313" key="4">
    <source>
        <dbReference type="EMBL" id="OGG26742.1"/>
    </source>
</evidence>
<evidence type="ECO:0000313" key="5">
    <source>
        <dbReference type="Proteomes" id="UP000176609"/>
    </source>
</evidence>
<dbReference type="PANTHER" id="PTHR46401">
    <property type="entry name" value="GLYCOSYLTRANSFERASE WBBK-RELATED"/>
    <property type="match status" value="1"/>
</dbReference>
<dbReference type="SUPFAM" id="SSF53756">
    <property type="entry name" value="UDP-Glycosyltransferase/glycogen phosphorylase"/>
    <property type="match status" value="1"/>
</dbReference>
<accession>A0A1F6AQH0</accession>
<evidence type="ECO:0000259" key="3">
    <source>
        <dbReference type="Pfam" id="PF13439"/>
    </source>
</evidence>
<name>A0A1F6AQH0_9BACT</name>
<gene>
    <name evidence="4" type="ORF">A2960_01050</name>
</gene>
<dbReference type="InterPro" id="IPR028098">
    <property type="entry name" value="Glyco_trans_4-like_N"/>
</dbReference>
<comment type="caution">
    <text evidence="4">The sequence shown here is derived from an EMBL/GenBank/DDBJ whole genome shotgun (WGS) entry which is preliminary data.</text>
</comment>
<dbReference type="Proteomes" id="UP000176609">
    <property type="component" value="Unassembled WGS sequence"/>
</dbReference>
<keyword evidence="1" id="KW-0808">Transferase</keyword>
<dbReference type="GO" id="GO:0016757">
    <property type="term" value="F:glycosyltransferase activity"/>
    <property type="evidence" value="ECO:0007669"/>
    <property type="project" value="InterPro"/>
</dbReference>
<dbReference type="GO" id="GO:0009103">
    <property type="term" value="P:lipopolysaccharide biosynthetic process"/>
    <property type="evidence" value="ECO:0007669"/>
    <property type="project" value="TreeGrafter"/>
</dbReference>
<dbReference type="InterPro" id="IPR001296">
    <property type="entry name" value="Glyco_trans_1"/>
</dbReference>
<sequence length="373" mass="43809">MRIGIDARLISQTGVGRYIRNLIASIKLLDYENEYFIYLRSQEFDKFELPSKLWNKRLLNIPWHSFAEQIKVPFQLLIDKLDLVHFPYFNIPIFYPQKYLLTVHDLIIDHFDTGKATTLPKPFYKLKRFGYRLITSLGIQKSVAIATISNTTKQELLDHYRVNPNKITITYDSLDLHFLDTQKRFRPKRLFPFNYILYVGNAYPHKNLERLIQSMKNISRTKNKLVLAGDDEFFYPRIMKYAKLLGLNKEIVYFGNANDRELVNLYSFAKCLVFPSLMEGFGLPNLEALACNCLPVISDIPVFREIWSNELNYFNALDINDMSSKIFTVLNLSKQAYQKKVLSAKKRLSDFSWRTTALQTLEIYKKYAPSNRL</sequence>
<organism evidence="4 5">
    <name type="scientific">Candidatus Gottesmanbacteria bacterium RIFCSPLOWO2_01_FULL_39_12b</name>
    <dbReference type="NCBI Taxonomy" id="1798388"/>
    <lineage>
        <taxon>Bacteria</taxon>
        <taxon>Candidatus Gottesmaniibacteriota</taxon>
    </lineage>
</organism>
<evidence type="ECO:0000259" key="2">
    <source>
        <dbReference type="Pfam" id="PF00534"/>
    </source>
</evidence>
<evidence type="ECO:0000256" key="1">
    <source>
        <dbReference type="ARBA" id="ARBA00022679"/>
    </source>
</evidence>
<feature type="domain" description="Glycosyltransferase subfamily 4-like N-terminal" evidence="3">
    <location>
        <begin position="14"/>
        <end position="176"/>
    </location>
</feature>
<dbReference type="Pfam" id="PF13439">
    <property type="entry name" value="Glyco_transf_4"/>
    <property type="match status" value="1"/>
</dbReference>
<feature type="domain" description="Glycosyl transferase family 1" evidence="2">
    <location>
        <begin position="193"/>
        <end position="312"/>
    </location>
</feature>
<dbReference type="AlphaFoldDB" id="A0A1F6AQH0"/>
<dbReference type="PANTHER" id="PTHR46401:SF2">
    <property type="entry name" value="GLYCOSYLTRANSFERASE WBBK-RELATED"/>
    <property type="match status" value="1"/>
</dbReference>
<proteinExistence type="predicted"/>
<dbReference type="CDD" id="cd03809">
    <property type="entry name" value="GT4_MtfB-like"/>
    <property type="match status" value="1"/>
</dbReference>
<dbReference type="Gene3D" id="3.40.50.2000">
    <property type="entry name" value="Glycogen Phosphorylase B"/>
    <property type="match status" value="2"/>
</dbReference>
<dbReference type="EMBL" id="MFJR01000007">
    <property type="protein sequence ID" value="OGG26742.1"/>
    <property type="molecule type" value="Genomic_DNA"/>
</dbReference>
<evidence type="ECO:0008006" key="6">
    <source>
        <dbReference type="Google" id="ProtNLM"/>
    </source>
</evidence>
<dbReference type="Pfam" id="PF00534">
    <property type="entry name" value="Glycos_transf_1"/>
    <property type="match status" value="1"/>
</dbReference>
<reference evidence="4 5" key="1">
    <citation type="journal article" date="2016" name="Nat. Commun.">
        <title>Thousands of microbial genomes shed light on interconnected biogeochemical processes in an aquifer system.</title>
        <authorList>
            <person name="Anantharaman K."/>
            <person name="Brown C.T."/>
            <person name="Hug L.A."/>
            <person name="Sharon I."/>
            <person name="Castelle C.J."/>
            <person name="Probst A.J."/>
            <person name="Thomas B.C."/>
            <person name="Singh A."/>
            <person name="Wilkins M.J."/>
            <person name="Karaoz U."/>
            <person name="Brodie E.L."/>
            <person name="Williams K.H."/>
            <person name="Hubbard S.S."/>
            <person name="Banfield J.F."/>
        </authorList>
    </citation>
    <scope>NUCLEOTIDE SEQUENCE [LARGE SCALE GENOMIC DNA]</scope>
</reference>